<dbReference type="PANTHER" id="PTHR10438">
    <property type="entry name" value="THIOREDOXIN"/>
    <property type="match status" value="1"/>
</dbReference>
<dbReference type="CDD" id="cd02947">
    <property type="entry name" value="TRX_family"/>
    <property type="match status" value="1"/>
</dbReference>
<dbReference type="InterPro" id="IPR036249">
    <property type="entry name" value="Thioredoxin-like_sf"/>
</dbReference>
<accession>M1BHP3</accession>
<keyword evidence="3" id="KW-1185">Reference proteome</keyword>
<dbReference type="STRING" id="4113.M1BHP3"/>
<dbReference type="Gene3D" id="3.40.30.10">
    <property type="entry name" value="Glutaredoxin"/>
    <property type="match status" value="1"/>
</dbReference>
<dbReference type="Pfam" id="PF00085">
    <property type="entry name" value="Thioredoxin"/>
    <property type="match status" value="1"/>
</dbReference>
<dbReference type="InterPro" id="IPR050620">
    <property type="entry name" value="Thioredoxin_H-type-like"/>
</dbReference>
<dbReference type="Gramene" id="PGSC0003DMT400045460">
    <property type="protein sequence ID" value="PGSC0003DMT400045460"/>
    <property type="gene ID" value="PGSC0003DMG400017634"/>
</dbReference>
<reference evidence="2" key="2">
    <citation type="submission" date="2015-06" db="UniProtKB">
        <authorList>
            <consortium name="EnsemblPlants"/>
        </authorList>
    </citation>
    <scope>IDENTIFICATION</scope>
    <source>
        <strain evidence="2">DM1-3 516 R44</strain>
    </source>
</reference>
<dbReference type="SUPFAM" id="SSF52833">
    <property type="entry name" value="Thioredoxin-like"/>
    <property type="match status" value="1"/>
</dbReference>
<feature type="domain" description="Thioredoxin" evidence="1">
    <location>
        <begin position="1"/>
        <end position="61"/>
    </location>
</feature>
<dbReference type="AlphaFoldDB" id="M1BHP3"/>
<evidence type="ECO:0000313" key="2">
    <source>
        <dbReference type="EnsemblPlants" id="PGSC0003DMT400045460"/>
    </source>
</evidence>
<dbReference type="HOGENOM" id="CLU_090389_22_3_1"/>
<sequence length="68" mass="7730">MEPILNDFAAKYIDVEFVKIDVDELDEYGVQAMPTFVLIKKGKVVDKIVGADKDGLKMKIEKHKAMFI</sequence>
<evidence type="ECO:0000259" key="1">
    <source>
        <dbReference type="Pfam" id="PF00085"/>
    </source>
</evidence>
<proteinExistence type="predicted"/>
<evidence type="ECO:0000313" key="3">
    <source>
        <dbReference type="Proteomes" id="UP000011115"/>
    </source>
</evidence>
<reference evidence="3" key="1">
    <citation type="journal article" date="2011" name="Nature">
        <title>Genome sequence and analysis of the tuber crop potato.</title>
        <authorList>
            <consortium name="The Potato Genome Sequencing Consortium"/>
        </authorList>
    </citation>
    <scope>NUCLEOTIDE SEQUENCE [LARGE SCALE GENOMIC DNA]</scope>
    <source>
        <strain evidence="3">cv. DM1-3 516 R44</strain>
    </source>
</reference>
<dbReference type="PaxDb" id="4113-PGSC0003DMT400045460"/>
<dbReference type="PANTHER" id="PTHR10438:SF463">
    <property type="entry name" value="THIOREDOXIN"/>
    <property type="match status" value="1"/>
</dbReference>
<dbReference type="InterPro" id="IPR013766">
    <property type="entry name" value="Thioredoxin_domain"/>
</dbReference>
<organism evidence="2 3">
    <name type="scientific">Solanum tuberosum</name>
    <name type="common">Potato</name>
    <dbReference type="NCBI Taxonomy" id="4113"/>
    <lineage>
        <taxon>Eukaryota</taxon>
        <taxon>Viridiplantae</taxon>
        <taxon>Streptophyta</taxon>
        <taxon>Embryophyta</taxon>
        <taxon>Tracheophyta</taxon>
        <taxon>Spermatophyta</taxon>
        <taxon>Magnoliopsida</taxon>
        <taxon>eudicotyledons</taxon>
        <taxon>Gunneridae</taxon>
        <taxon>Pentapetalae</taxon>
        <taxon>asterids</taxon>
        <taxon>lamiids</taxon>
        <taxon>Solanales</taxon>
        <taxon>Solanaceae</taxon>
        <taxon>Solanoideae</taxon>
        <taxon>Solaneae</taxon>
        <taxon>Solanum</taxon>
    </lineage>
</organism>
<name>M1BHP3_SOLTU</name>
<dbReference type="eggNOG" id="KOG0907">
    <property type="taxonomic scope" value="Eukaryota"/>
</dbReference>
<protein>
    <submittedName>
        <fullName evidence="2">Thioredoxin h6</fullName>
    </submittedName>
</protein>
<dbReference type="Proteomes" id="UP000011115">
    <property type="component" value="Unassembled WGS sequence"/>
</dbReference>
<dbReference type="InParanoid" id="M1BHP3"/>
<dbReference type="EnsemblPlants" id="PGSC0003DMT400045460">
    <property type="protein sequence ID" value="PGSC0003DMT400045460"/>
    <property type="gene ID" value="PGSC0003DMG400017634"/>
</dbReference>